<sequence length="64" mass="6513">MILTFSAVLLFGIAAFVAVKTKATGAGAAVVLFLFGFFTAGTGADGPVRDLVRAFARFLASLGT</sequence>
<proteinExistence type="predicted"/>
<evidence type="ECO:0000256" key="1">
    <source>
        <dbReference type="SAM" id="Phobius"/>
    </source>
</evidence>
<name>A0AAU2A2F3_9ACTN</name>
<keyword evidence="1" id="KW-0812">Transmembrane</keyword>
<dbReference type="EMBL" id="CP108222">
    <property type="protein sequence ID" value="WTT17843.1"/>
    <property type="molecule type" value="Genomic_DNA"/>
</dbReference>
<dbReference type="AlphaFoldDB" id="A0AAU2A2F3"/>
<evidence type="ECO:0000313" key="2">
    <source>
        <dbReference type="EMBL" id="WTT17843.1"/>
    </source>
</evidence>
<accession>A0AAU2A2F3</accession>
<feature type="transmembrane region" description="Helical" evidence="1">
    <location>
        <begin position="28"/>
        <end position="48"/>
    </location>
</feature>
<gene>
    <name evidence="2" type="ORF">OHA22_20985</name>
</gene>
<organism evidence="2">
    <name type="scientific">Streptomyces sp. NBC_00093</name>
    <dbReference type="NCBI Taxonomy" id="2975649"/>
    <lineage>
        <taxon>Bacteria</taxon>
        <taxon>Bacillati</taxon>
        <taxon>Actinomycetota</taxon>
        <taxon>Actinomycetes</taxon>
        <taxon>Kitasatosporales</taxon>
        <taxon>Streptomycetaceae</taxon>
        <taxon>Streptomyces</taxon>
    </lineage>
</organism>
<keyword evidence="1" id="KW-1133">Transmembrane helix</keyword>
<protein>
    <recommendedName>
        <fullName evidence="3">Secreted protein</fullName>
    </recommendedName>
</protein>
<reference evidence="2" key="1">
    <citation type="submission" date="2022-10" db="EMBL/GenBank/DDBJ databases">
        <title>The complete genomes of actinobacterial strains from the NBC collection.</title>
        <authorList>
            <person name="Joergensen T.S."/>
            <person name="Alvarez Arevalo M."/>
            <person name="Sterndorff E.B."/>
            <person name="Faurdal D."/>
            <person name="Vuksanovic O."/>
            <person name="Mourched A.-S."/>
            <person name="Charusanti P."/>
            <person name="Shaw S."/>
            <person name="Blin K."/>
            <person name="Weber T."/>
        </authorList>
    </citation>
    <scope>NUCLEOTIDE SEQUENCE</scope>
    <source>
        <strain evidence="2">NBC_00093</strain>
    </source>
</reference>
<keyword evidence="1" id="KW-0472">Membrane</keyword>
<evidence type="ECO:0008006" key="3">
    <source>
        <dbReference type="Google" id="ProtNLM"/>
    </source>
</evidence>